<gene>
    <name evidence="1" type="ORF">D8674_017822</name>
</gene>
<organism evidence="1 2">
    <name type="scientific">Pyrus ussuriensis x Pyrus communis</name>
    <dbReference type="NCBI Taxonomy" id="2448454"/>
    <lineage>
        <taxon>Eukaryota</taxon>
        <taxon>Viridiplantae</taxon>
        <taxon>Streptophyta</taxon>
        <taxon>Embryophyta</taxon>
        <taxon>Tracheophyta</taxon>
        <taxon>Spermatophyta</taxon>
        <taxon>Magnoliopsida</taxon>
        <taxon>eudicotyledons</taxon>
        <taxon>Gunneridae</taxon>
        <taxon>Pentapetalae</taxon>
        <taxon>rosids</taxon>
        <taxon>fabids</taxon>
        <taxon>Rosales</taxon>
        <taxon>Rosaceae</taxon>
        <taxon>Amygdaloideae</taxon>
        <taxon>Maleae</taxon>
        <taxon>Pyrus</taxon>
    </lineage>
</organism>
<evidence type="ECO:0000313" key="2">
    <source>
        <dbReference type="Proteomes" id="UP000327157"/>
    </source>
</evidence>
<dbReference type="PANTHER" id="PTHR35998:SF1">
    <property type="entry name" value="OS02G0127900 PROTEIN"/>
    <property type="match status" value="1"/>
</dbReference>
<reference evidence="1 2" key="1">
    <citation type="submission" date="2019-09" db="EMBL/GenBank/DDBJ databases">
        <authorList>
            <person name="Ou C."/>
        </authorList>
    </citation>
    <scope>NUCLEOTIDE SEQUENCE [LARGE SCALE GENOMIC DNA]</scope>
    <source>
        <strain evidence="1">S2</strain>
        <tissue evidence="1">Leaf</tissue>
    </source>
</reference>
<reference evidence="2" key="2">
    <citation type="submission" date="2019-10" db="EMBL/GenBank/DDBJ databases">
        <title>A de novo genome assembly of a pear dwarfing rootstock.</title>
        <authorList>
            <person name="Wang F."/>
            <person name="Wang J."/>
            <person name="Li S."/>
            <person name="Zhang Y."/>
            <person name="Fang M."/>
            <person name="Ma L."/>
            <person name="Zhao Y."/>
            <person name="Jiang S."/>
        </authorList>
    </citation>
    <scope>NUCLEOTIDE SEQUENCE [LARGE SCALE GENOMIC DNA]</scope>
</reference>
<comment type="caution">
    <text evidence="1">The sequence shown here is derived from an EMBL/GenBank/DDBJ whole genome shotgun (WGS) entry which is preliminary data.</text>
</comment>
<accession>A0A5N5HJ53</accession>
<dbReference type="Proteomes" id="UP000327157">
    <property type="component" value="Chromosome 16"/>
</dbReference>
<name>A0A5N5HJ53_9ROSA</name>
<keyword evidence="2" id="KW-1185">Reference proteome</keyword>
<dbReference type="PANTHER" id="PTHR35998">
    <property type="entry name" value="OS02G0127900 PROTEIN"/>
    <property type="match status" value="1"/>
</dbReference>
<protein>
    <submittedName>
        <fullName evidence="1">Uncharacterized protein</fullName>
    </submittedName>
</protein>
<reference evidence="1 2" key="3">
    <citation type="submission" date="2019-11" db="EMBL/GenBank/DDBJ databases">
        <title>A de novo genome assembly of a pear dwarfing rootstock.</title>
        <authorList>
            <person name="Wang F."/>
            <person name="Wang J."/>
            <person name="Li S."/>
            <person name="Zhang Y."/>
            <person name="Fang M."/>
            <person name="Ma L."/>
            <person name="Zhao Y."/>
            <person name="Jiang S."/>
        </authorList>
    </citation>
    <scope>NUCLEOTIDE SEQUENCE [LARGE SCALE GENOMIC DNA]</scope>
    <source>
        <strain evidence="1">S2</strain>
        <tissue evidence="1">Leaf</tissue>
    </source>
</reference>
<proteinExistence type="predicted"/>
<dbReference type="AlphaFoldDB" id="A0A5N5HJ53"/>
<dbReference type="EMBL" id="SMOL01000160">
    <property type="protein sequence ID" value="KAB2626162.1"/>
    <property type="molecule type" value="Genomic_DNA"/>
</dbReference>
<dbReference type="OrthoDB" id="2018352at2759"/>
<sequence>MVLWEITLATAYFLGLCCTYRHALKIQRHLIGPNHPKIREFARRTRAVFDVAVKVHKNIQERDIEVGRKLGNRILRWLNRMKPEVEDSGTSITKQVESSQLKTLGSTKITRNQEFDRHVFNNDKYMVILVFFLIVGSRSHKHHHNGIGRQGRWISVILYQFVDIHLLHILGHYPDIVVLYITRITWRASNKLSKMEVVRLSILQMLTVMSHKSLPIQVVNKHGLDLDPIQ</sequence>
<evidence type="ECO:0000313" key="1">
    <source>
        <dbReference type="EMBL" id="KAB2626162.1"/>
    </source>
</evidence>